<dbReference type="AlphaFoldDB" id="A0A1R3INZ7"/>
<evidence type="ECO:0000313" key="2">
    <source>
        <dbReference type="Proteomes" id="UP000187203"/>
    </source>
</evidence>
<comment type="caution">
    <text evidence="1">The sequence shown here is derived from an EMBL/GenBank/DDBJ whole genome shotgun (WGS) entry which is preliminary data.</text>
</comment>
<gene>
    <name evidence="1" type="ORF">COLO4_22119</name>
</gene>
<sequence length="62" mass="6970">MVHIKGSSSGRKASTILQGFSWQTLEAKAIGYRELLSTRCMVRTPSLELFLSNRQIARRGKC</sequence>
<dbReference type="EMBL" id="AWUE01017853">
    <property type="protein sequence ID" value="OMO84305.1"/>
    <property type="molecule type" value="Genomic_DNA"/>
</dbReference>
<dbReference type="OrthoDB" id="10440964at2759"/>
<organism evidence="1 2">
    <name type="scientific">Corchorus olitorius</name>
    <dbReference type="NCBI Taxonomy" id="93759"/>
    <lineage>
        <taxon>Eukaryota</taxon>
        <taxon>Viridiplantae</taxon>
        <taxon>Streptophyta</taxon>
        <taxon>Embryophyta</taxon>
        <taxon>Tracheophyta</taxon>
        <taxon>Spermatophyta</taxon>
        <taxon>Magnoliopsida</taxon>
        <taxon>eudicotyledons</taxon>
        <taxon>Gunneridae</taxon>
        <taxon>Pentapetalae</taxon>
        <taxon>rosids</taxon>
        <taxon>malvids</taxon>
        <taxon>Malvales</taxon>
        <taxon>Malvaceae</taxon>
        <taxon>Grewioideae</taxon>
        <taxon>Apeibeae</taxon>
        <taxon>Corchorus</taxon>
    </lineage>
</organism>
<proteinExistence type="predicted"/>
<keyword evidence="2" id="KW-1185">Reference proteome</keyword>
<reference evidence="2" key="1">
    <citation type="submission" date="2013-09" db="EMBL/GenBank/DDBJ databases">
        <title>Corchorus olitorius genome sequencing.</title>
        <authorList>
            <person name="Alam M."/>
            <person name="Haque M.S."/>
            <person name="Islam M.S."/>
            <person name="Emdad E.M."/>
            <person name="Islam M.M."/>
            <person name="Ahmed B."/>
            <person name="Halim A."/>
            <person name="Hossen Q.M.M."/>
            <person name="Hossain M.Z."/>
            <person name="Ahmed R."/>
            <person name="Khan M.M."/>
            <person name="Islam R."/>
            <person name="Rashid M.M."/>
            <person name="Khan S.A."/>
            <person name="Rahman M.S."/>
            <person name="Alam M."/>
            <person name="Yahiya A.S."/>
            <person name="Khan M.S."/>
            <person name="Azam M.S."/>
            <person name="Haque T."/>
            <person name="Lashkar M.Z.H."/>
            <person name="Akhand A.I."/>
            <person name="Morshed G."/>
            <person name="Roy S."/>
            <person name="Uddin K.S."/>
            <person name="Rabeya T."/>
            <person name="Hossain A.S."/>
            <person name="Chowdhury A."/>
            <person name="Snigdha A.R."/>
            <person name="Mortoza M.S."/>
            <person name="Matin S.A."/>
            <person name="Hoque S.M.E."/>
            <person name="Islam M.K."/>
            <person name="Roy D.K."/>
            <person name="Haider R."/>
            <person name="Moosa M.M."/>
            <person name="Elias S.M."/>
            <person name="Hasan A.M."/>
            <person name="Jahan S."/>
            <person name="Shafiuddin M."/>
            <person name="Mahmood N."/>
            <person name="Shommy N.S."/>
        </authorList>
    </citation>
    <scope>NUCLEOTIDE SEQUENCE [LARGE SCALE GENOMIC DNA]</scope>
    <source>
        <strain evidence="2">cv. O-4</strain>
    </source>
</reference>
<accession>A0A1R3INZ7</accession>
<dbReference type="Proteomes" id="UP000187203">
    <property type="component" value="Unassembled WGS sequence"/>
</dbReference>
<protein>
    <submittedName>
        <fullName evidence="1">Uncharacterized protein</fullName>
    </submittedName>
</protein>
<evidence type="ECO:0000313" key="1">
    <source>
        <dbReference type="EMBL" id="OMO84305.1"/>
    </source>
</evidence>
<name>A0A1R3INZ7_9ROSI</name>